<feature type="domain" description="Alpha-L-arabinofuranosidase C-terminal" evidence="9">
    <location>
        <begin position="324"/>
        <end position="514"/>
    </location>
</feature>
<evidence type="ECO:0000256" key="8">
    <source>
        <dbReference type="SAM" id="SignalP"/>
    </source>
</evidence>
<evidence type="ECO:0000256" key="1">
    <source>
        <dbReference type="ARBA" id="ARBA00001462"/>
    </source>
</evidence>
<feature type="chain" id="PRO_5046785234" description="non-reducing end alpha-L-arabinofuranosidase" evidence="8">
    <location>
        <begin position="28"/>
        <end position="521"/>
    </location>
</feature>
<dbReference type="InterPro" id="IPR055235">
    <property type="entry name" value="ASD1_cat"/>
</dbReference>
<evidence type="ECO:0000256" key="2">
    <source>
        <dbReference type="ARBA" id="ARBA00007186"/>
    </source>
</evidence>
<reference evidence="10 11" key="1">
    <citation type="submission" date="2023-07" db="EMBL/GenBank/DDBJ databases">
        <title>Sorghum-associated microbial communities from plants grown in Nebraska, USA.</title>
        <authorList>
            <person name="Schachtman D."/>
        </authorList>
    </citation>
    <scope>NUCLEOTIDE SEQUENCE [LARGE SCALE GENOMIC DNA]</scope>
    <source>
        <strain evidence="10 11">DS2154</strain>
    </source>
</reference>
<name>A0ABU1N568_9CAUL</name>
<dbReference type="SMART" id="SM00813">
    <property type="entry name" value="Alpha-L-AF_C"/>
    <property type="match status" value="1"/>
</dbReference>
<dbReference type="EMBL" id="JAVDRL010000013">
    <property type="protein sequence ID" value="MDR6533598.1"/>
    <property type="molecule type" value="Genomic_DNA"/>
</dbReference>
<protein>
    <recommendedName>
        <fullName evidence="4">non-reducing end alpha-L-arabinofuranosidase</fullName>
        <ecNumber evidence="4">3.2.1.55</ecNumber>
    </recommendedName>
</protein>
<dbReference type="EC" id="3.2.1.55" evidence="4"/>
<accession>A0ABU1N568</accession>
<keyword evidence="11" id="KW-1185">Reference proteome</keyword>
<comment type="subunit">
    <text evidence="3">Homohexamer; trimer of dimers.</text>
</comment>
<dbReference type="Pfam" id="PF22848">
    <property type="entry name" value="ASD1_dom"/>
    <property type="match status" value="1"/>
</dbReference>
<proteinExistence type="inferred from homology"/>
<comment type="caution">
    <text evidence="10">The sequence shown here is derived from an EMBL/GenBank/DDBJ whole genome shotgun (WGS) entry which is preliminary data.</text>
</comment>
<dbReference type="InterPro" id="IPR013780">
    <property type="entry name" value="Glyco_hydro_b"/>
</dbReference>
<evidence type="ECO:0000256" key="4">
    <source>
        <dbReference type="ARBA" id="ARBA00012670"/>
    </source>
</evidence>
<dbReference type="RefSeq" id="WP_310034514.1">
    <property type="nucleotide sequence ID" value="NZ_JAVDRL010000013.1"/>
</dbReference>
<keyword evidence="5 10" id="KW-0378">Hydrolase</keyword>
<dbReference type="PANTHER" id="PTHR43576:SF2">
    <property type="entry name" value="INTRACELLULAR EXO-ALPHA-L-ARABINOFURANOSIDASE 2"/>
    <property type="match status" value="1"/>
</dbReference>
<dbReference type="SUPFAM" id="SSF51445">
    <property type="entry name" value="(Trans)glycosidases"/>
    <property type="match status" value="1"/>
</dbReference>
<dbReference type="GO" id="GO:0046556">
    <property type="term" value="F:alpha-L-arabinofuranosidase activity"/>
    <property type="evidence" value="ECO:0007669"/>
    <property type="project" value="UniProtKB-EC"/>
</dbReference>
<dbReference type="PANTHER" id="PTHR43576">
    <property type="entry name" value="ALPHA-L-ARABINOFURANOSIDASE C-RELATED"/>
    <property type="match status" value="1"/>
</dbReference>
<keyword evidence="8" id="KW-0732">Signal</keyword>
<feature type="signal peptide" evidence="8">
    <location>
        <begin position="1"/>
        <end position="27"/>
    </location>
</feature>
<dbReference type="InterPro" id="IPR010720">
    <property type="entry name" value="Alpha-L-AF_C"/>
</dbReference>
<dbReference type="Pfam" id="PF06964">
    <property type="entry name" value="Alpha-L-AF_C"/>
    <property type="match status" value="1"/>
</dbReference>
<evidence type="ECO:0000313" key="11">
    <source>
        <dbReference type="Proteomes" id="UP001262754"/>
    </source>
</evidence>
<dbReference type="Proteomes" id="UP001262754">
    <property type="component" value="Unassembled WGS sequence"/>
</dbReference>
<comment type="similarity">
    <text evidence="2">Belongs to the glycosyl hydrolase 51 family.</text>
</comment>
<dbReference type="SUPFAM" id="SSF51011">
    <property type="entry name" value="Glycosyl hydrolase domain"/>
    <property type="match status" value="1"/>
</dbReference>
<gene>
    <name evidence="10" type="ORF">J2800_004364</name>
</gene>
<organism evidence="10 11">
    <name type="scientific">Caulobacter rhizosphaerae</name>
    <dbReference type="NCBI Taxonomy" id="2010972"/>
    <lineage>
        <taxon>Bacteria</taxon>
        <taxon>Pseudomonadati</taxon>
        <taxon>Pseudomonadota</taxon>
        <taxon>Alphaproteobacteria</taxon>
        <taxon>Caulobacterales</taxon>
        <taxon>Caulobacteraceae</taxon>
        <taxon>Caulobacter</taxon>
    </lineage>
</organism>
<dbReference type="Gene3D" id="2.60.40.1180">
    <property type="entry name" value="Golgi alpha-mannosidase II"/>
    <property type="match status" value="1"/>
</dbReference>
<evidence type="ECO:0000256" key="7">
    <source>
        <dbReference type="ARBA" id="ARBA00023295"/>
    </source>
</evidence>
<dbReference type="InterPro" id="IPR017853">
    <property type="entry name" value="GH"/>
</dbReference>
<keyword evidence="6" id="KW-0119">Carbohydrate metabolism</keyword>
<comment type="catalytic activity">
    <reaction evidence="1">
        <text>Hydrolysis of terminal non-reducing alpha-L-arabinofuranoside residues in alpha-L-arabinosides.</text>
        <dbReference type="EC" id="3.2.1.55"/>
    </reaction>
</comment>
<sequence>MKLTTLKHALVAGLATAALATAGAAVAQTAVTGALRADQPGAVIQPEVYGQFAEHLGRGIYEGVWVGEDSKIPNTKGYRNDVVAALKQIHVPVVRWPGGCFADDYHWREGIGPRDKRPTKVNVMWGGVEEPNSFGTNEFMDFAELIGAKTYVAGNVGSGTPQEMAEWVEYMVSPTKSTIANQRRANGRDKPWKLDFFGVGNENWGCGGQMTAAHYTNLYRNFAEFVRVPAGTNTVKVASGPNAEDYAWTETLMAGAANNMNALSLHYYTIPTGSWKDKGSATEFNEQLWADTMVSTMRMEELVTKHSAIMDKYDPEKKVGLYVDEWGIWHNVEPGTNPGFLYQQNTMRDAVVAGVNLNIFHKHADRVRLTAIAQMVNVLQAMILTDKEKMVLTPTYWVYDLYKPFQGATSLPLEISSPNYTLGKSSVPAVSASAARDTAGVVHLALVNVDPNKSATVTIKLTGVAGKAAKGRVLTASTMAAHNTFDAPNLVKPAAFTNASIKGDVLTATLPSKSVVVLDLN</sequence>
<evidence type="ECO:0000256" key="3">
    <source>
        <dbReference type="ARBA" id="ARBA00011165"/>
    </source>
</evidence>
<evidence type="ECO:0000256" key="5">
    <source>
        <dbReference type="ARBA" id="ARBA00022801"/>
    </source>
</evidence>
<evidence type="ECO:0000313" key="10">
    <source>
        <dbReference type="EMBL" id="MDR6533598.1"/>
    </source>
</evidence>
<keyword evidence="7 10" id="KW-0326">Glycosidase</keyword>
<evidence type="ECO:0000256" key="6">
    <source>
        <dbReference type="ARBA" id="ARBA00023277"/>
    </source>
</evidence>
<evidence type="ECO:0000259" key="9">
    <source>
        <dbReference type="SMART" id="SM00813"/>
    </source>
</evidence>
<dbReference type="Gene3D" id="3.20.20.80">
    <property type="entry name" value="Glycosidases"/>
    <property type="match status" value="1"/>
</dbReference>